<name>A0A8H6Y121_9AGAR</name>
<dbReference type="AlphaFoldDB" id="A0A8H6Y121"/>
<sequence>MNTLAAGRTFEDSNASPIGRLLPELLCSIFTLAVPAQKYNTPSVFVVGRRSWDGPVILGVPWVFGQVCSEWRMLATCLPALWTSITLTTTLLPRDLPLLHTQLARSGTALLDVFIRFTVGPHRLHAYENNPSAKEPFGIFLPSLIAQSSRWRTLHIQFEGYAHDDDDLSLPGLNPDALPHLEELRFTGDTLNSHIQPFDLFGEAPALRCIALGIMGGFAKSPLRLRWDQLTTYKATCRNAAVHLRNLAAAPALVECDISFENALESQIRGEGAVVTLLHLRRLAVSHPAFLDRIATPALKSLYVVGPEYYRGLIKNTGPVLYILPFLQRSECTLQLAELTLVDCPSPVPEIVALLQQTSGLTSLSLKLSRSPPSFANDLVTALAAPNSLCPALQSLSWADFDDALDREAFADMVASRCSESTAVCRLHFVSLYAGRQRMKTAGWRVRALPRLEATFLNAKKGRPAVRKWRED</sequence>
<comment type="caution">
    <text evidence="1">The sequence shown here is derived from an EMBL/GenBank/DDBJ whole genome shotgun (WGS) entry which is preliminary data.</text>
</comment>
<dbReference type="OrthoDB" id="3365698at2759"/>
<proteinExistence type="predicted"/>
<dbReference type="Proteomes" id="UP000620124">
    <property type="component" value="Unassembled WGS sequence"/>
</dbReference>
<evidence type="ECO:0000313" key="1">
    <source>
        <dbReference type="EMBL" id="KAF7349867.1"/>
    </source>
</evidence>
<dbReference type="EMBL" id="JACAZI010000010">
    <property type="protein sequence ID" value="KAF7349867.1"/>
    <property type="molecule type" value="Genomic_DNA"/>
</dbReference>
<reference evidence="1" key="1">
    <citation type="submission" date="2020-05" db="EMBL/GenBank/DDBJ databases">
        <title>Mycena genomes resolve the evolution of fungal bioluminescence.</title>
        <authorList>
            <person name="Tsai I.J."/>
        </authorList>
    </citation>
    <scope>NUCLEOTIDE SEQUENCE</scope>
    <source>
        <strain evidence="1">CCC161011</strain>
    </source>
</reference>
<keyword evidence="2" id="KW-1185">Reference proteome</keyword>
<evidence type="ECO:0000313" key="2">
    <source>
        <dbReference type="Proteomes" id="UP000620124"/>
    </source>
</evidence>
<accession>A0A8H6Y121</accession>
<gene>
    <name evidence="1" type="ORF">MVEN_01287200</name>
</gene>
<protein>
    <submittedName>
        <fullName evidence="1">F-box domain-containing protein</fullName>
    </submittedName>
</protein>
<organism evidence="1 2">
    <name type="scientific">Mycena venus</name>
    <dbReference type="NCBI Taxonomy" id="2733690"/>
    <lineage>
        <taxon>Eukaryota</taxon>
        <taxon>Fungi</taxon>
        <taxon>Dikarya</taxon>
        <taxon>Basidiomycota</taxon>
        <taxon>Agaricomycotina</taxon>
        <taxon>Agaricomycetes</taxon>
        <taxon>Agaricomycetidae</taxon>
        <taxon>Agaricales</taxon>
        <taxon>Marasmiineae</taxon>
        <taxon>Mycenaceae</taxon>
        <taxon>Mycena</taxon>
    </lineage>
</organism>